<evidence type="ECO:0000313" key="3">
    <source>
        <dbReference type="EMBL" id="PVY61623.1"/>
    </source>
</evidence>
<dbReference type="GO" id="GO:0016034">
    <property type="term" value="F:maleylacetoacetate isomerase activity"/>
    <property type="evidence" value="ECO:0007669"/>
    <property type="project" value="TreeGrafter"/>
</dbReference>
<reference evidence="3 4" key="1">
    <citation type="submission" date="2018-04" db="EMBL/GenBank/DDBJ databases">
        <title>Genomic Encyclopedia of Type Strains, Phase IV (KMG-IV): sequencing the most valuable type-strain genomes for metagenomic binning, comparative biology and taxonomic classification.</title>
        <authorList>
            <person name="Goeker M."/>
        </authorList>
    </citation>
    <scope>NUCLEOTIDE SEQUENCE [LARGE SCALE GENOMIC DNA]</scope>
    <source>
        <strain evidence="3 4">DSM 10065</strain>
    </source>
</reference>
<dbReference type="GO" id="GO:0004364">
    <property type="term" value="F:glutathione transferase activity"/>
    <property type="evidence" value="ECO:0007669"/>
    <property type="project" value="TreeGrafter"/>
</dbReference>
<dbReference type="Pfam" id="PF00043">
    <property type="entry name" value="GST_C"/>
    <property type="match status" value="1"/>
</dbReference>
<dbReference type="GO" id="GO:0006559">
    <property type="term" value="P:L-phenylalanine catabolic process"/>
    <property type="evidence" value="ECO:0007669"/>
    <property type="project" value="TreeGrafter"/>
</dbReference>
<feature type="domain" description="GST N-terminal" evidence="1">
    <location>
        <begin position="1"/>
        <end position="81"/>
    </location>
</feature>
<proteinExistence type="predicted"/>
<dbReference type="Gene3D" id="3.40.30.10">
    <property type="entry name" value="Glutaredoxin"/>
    <property type="match status" value="1"/>
</dbReference>
<protein>
    <submittedName>
        <fullName evidence="3">Glutathione S-transferase</fullName>
    </submittedName>
</protein>
<dbReference type="PANTHER" id="PTHR42673">
    <property type="entry name" value="MALEYLACETOACETATE ISOMERASE"/>
    <property type="match status" value="1"/>
</dbReference>
<dbReference type="PROSITE" id="PS50405">
    <property type="entry name" value="GST_CTER"/>
    <property type="match status" value="1"/>
</dbReference>
<dbReference type="Gene3D" id="1.20.1050.10">
    <property type="match status" value="1"/>
</dbReference>
<evidence type="ECO:0000313" key="4">
    <source>
        <dbReference type="Proteomes" id="UP000246145"/>
    </source>
</evidence>
<dbReference type="InterPro" id="IPR036282">
    <property type="entry name" value="Glutathione-S-Trfase_C_sf"/>
</dbReference>
<dbReference type="SFLD" id="SFLDG00358">
    <property type="entry name" value="Main_(cytGST)"/>
    <property type="match status" value="1"/>
</dbReference>
<organism evidence="3 4">
    <name type="scientific">Pusillimonas noertemannii</name>
    <dbReference type="NCBI Taxonomy" id="305977"/>
    <lineage>
        <taxon>Bacteria</taxon>
        <taxon>Pseudomonadati</taxon>
        <taxon>Pseudomonadota</taxon>
        <taxon>Betaproteobacteria</taxon>
        <taxon>Burkholderiales</taxon>
        <taxon>Alcaligenaceae</taxon>
        <taxon>Pusillimonas</taxon>
    </lineage>
</organism>
<dbReference type="RefSeq" id="WP_133244287.1">
    <property type="nucleotide sequence ID" value="NZ_JACCEX010000003.1"/>
</dbReference>
<dbReference type="AlphaFoldDB" id="A0A2U1CKV6"/>
<dbReference type="SUPFAM" id="SSF52833">
    <property type="entry name" value="Thioredoxin-like"/>
    <property type="match status" value="1"/>
</dbReference>
<gene>
    <name evidence="3" type="ORF">C7440_2352</name>
</gene>
<accession>A0A2U1CKV6</accession>
<dbReference type="Proteomes" id="UP000246145">
    <property type="component" value="Unassembled WGS sequence"/>
</dbReference>
<dbReference type="InterPro" id="IPR040079">
    <property type="entry name" value="Glutathione_S-Trfase"/>
</dbReference>
<dbReference type="EMBL" id="QEKO01000003">
    <property type="protein sequence ID" value="PVY61623.1"/>
    <property type="molecule type" value="Genomic_DNA"/>
</dbReference>
<dbReference type="OrthoDB" id="9797500at2"/>
<feature type="domain" description="GST C-terminal" evidence="2">
    <location>
        <begin position="86"/>
        <end position="253"/>
    </location>
</feature>
<evidence type="ECO:0000259" key="1">
    <source>
        <dbReference type="PROSITE" id="PS50404"/>
    </source>
</evidence>
<evidence type="ECO:0000259" key="2">
    <source>
        <dbReference type="PROSITE" id="PS50405"/>
    </source>
</evidence>
<dbReference type="GO" id="GO:0006749">
    <property type="term" value="P:glutathione metabolic process"/>
    <property type="evidence" value="ECO:0007669"/>
    <property type="project" value="TreeGrafter"/>
</dbReference>
<dbReference type="PROSITE" id="PS50404">
    <property type="entry name" value="GST_NTER"/>
    <property type="match status" value="1"/>
</dbReference>
<dbReference type="SFLD" id="SFLDS00019">
    <property type="entry name" value="Glutathione_Transferase_(cytos"/>
    <property type="match status" value="1"/>
</dbReference>
<keyword evidence="3" id="KW-0808">Transferase</keyword>
<comment type="caution">
    <text evidence="3">The sequence shown here is derived from an EMBL/GenBank/DDBJ whole genome shotgun (WGS) entry which is preliminary data.</text>
</comment>
<name>A0A2U1CKV6_9BURK</name>
<dbReference type="InterPro" id="IPR036249">
    <property type="entry name" value="Thioredoxin-like_sf"/>
</dbReference>
<dbReference type="Pfam" id="PF13409">
    <property type="entry name" value="GST_N_2"/>
    <property type="match status" value="1"/>
</dbReference>
<dbReference type="SUPFAM" id="SSF47616">
    <property type="entry name" value="GST C-terminal domain-like"/>
    <property type="match status" value="1"/>
</dbReference>
<dbReference type="InterPro" id="IPR004045">
    <property type="entry name" value="Glutathione_S-Trfase_N"/>
</dbReference>
<keyword evidence="4" id="KW-1185">Reference proteome</keyword>
<dbReference type="InterPro" id="IPR004046">
    <property type="entry name" value="GST_C"/>
</dbReference>
<dbReference type="PANTHER" id="PTHR42673:SF4">
    <property type="entry name" value="MALEYLACETOACETATE ISOMERASE"/>
    <property type="match status" value="1"/>
</dbReference>
<dbReference type="InterPro" id="IPR010987">
    <property type="entry name" value="Glutathione-S-Trfase_C-like"/>
</dbReference>
<sequence>MVELYHFWSSVCSVRVRMALEEKGVEWVSRYIDLFKFDQLQPSYLAISPNGVVPALVHNGVPVRESLVINEYIDEVFDGPSLSPSDPIARARMREFNKACEDDFTPIVKLTLMKYILPKLRRRWGEDALHAYAEKRPSRYLKDLHGRALRGDIDEHELAECNENIQLLLDKVEAILSSPEFGPDANGHQWIVGTFSLADICIAPYMYRLYALGAEQFWSDTRRPNVARWYSQLSARPAFKVAVEWPDESGGGYEEVNLTSQPLNLTR</sequence>